<keyword evidence="1" id="KW-1015">Disulfide bond</keyword>
<dbReference type="Proteomes" id="UP000791440">
    <property type="component" value="Unassembled WGS sequence"/>
</dbReference>
<evidence type="ECO:0000256" key="1">
    <source>
        <dbReference type="PROSITE-ProRule" id="PRU00076"/>
    </source>
</evidence>
<feature type="disulfide bond" evidence="1">
    <location>
        <begin position="70"/>
        <end position="80"/>
    </location>
</feature>
<dbReference type="InterPro" id="IPR000742">
    <property type="entry name" value="EGF"/>
</dbReference>
<dbReference type="EMBL" id="JH668425">
    <property type="protein sequence ID" value="KAG6452499.1"/>
    <property type="molecule type" value="Genomic_DNA"/>
</dbReference>
<sequence>MRLATAIVTLVCLQLGVWACEPEQAHNGCKIFAGSCTCGYGCKTEFIYRTRRSCLNALRGNVQERTTNICYRMPCVRGICIQTAQEPGFTCKCEGTGYFGQRCEKGNIIITRKIQRIQLIRVTYRQHYAESPM</sequence>
<reference evidence="4" key="1">
    <citation type="journal article" date="2016" name="Insect Biochem. Mol. Biol.">
        <title>Multifaceted biological insights from a draft genome sequence of the tobacco hornworm moth, Manduca sexta.</title>
        <authorList>
            <person name="Kanost M.R."/>
            <person name="Arrese E.L."/>
            <person name="Cao X."/>
            <person name="Chen Y.R."/>
            <person name="Chellapilla S."/>
            <person name="Goldsmith M.R."/>
            <person name="Grosse-Wilde E."/>
            <person name="Heckel D.G."/>
            <person name="Herndon N."/>
            <person name="Jiang H."/>
            <person name="Papanicolaou A."/>
            <person name="Qu J."/>
            <person name="Soulages J.L."/>
            <person name="Vogel H."/>
            <person name="Walters J."/>
            <person name="Waterhouse R.M."/>
            <person name="Ahn S.J."/>
            <person name="Almeida F.C."/>
            <person name="An C."/>
            <person name="Aqrawi P."/>
            <person name="Bretschneider A."/>
            <person name="Bryant W.B."/>
            <person name="Bucks S."/>
            <person name="Chao H."/>
            <person name="Chevignon G."/>
            <person name="Christen J.M."/>
            <person name="Clarke D.F."/>
            <person name="Dittmer N.T."/>
            <person name="Ferguson L.C.F."/>
            <person name="Garavelou S."/>
            <person name="Gordon K.H.J."/>
            <person name="Gunaratna R.T."/>
            <person name="Han Y."/>
            <person name="Hauser F."/>
            <person name="He Y."/>
            <person name="Heidel-Fischer H."/>
            <person name="Hirsh A."/>
            <person name="Hu Y."/>
            <person name="Jiang H."/>
            <person name="Kalra D."/>
            <person name="Klinner C."/>
            <person name="Konig C."/>
            <person name="Kovar C."/>
            <person name="Kroll A.R."/>
            <person name="Kuwar S.S."/>
            <person name="Lee S.L."/>
            <person name="Lehman R."/>
            <person name="Li K."/>
            <person name="Li Z."/>
            <person name="Liang H."/>
            <person name="Lovelace S."/>
            <person name="Lu Z."/>
            <person name="Mansfield J.H."/>
            <person name="McCulloch K.J."/>
            <person name="Mathew T."/>
            <person name="Morton B."/>
            <person name="Muzny D.M."/>
            <person name="Neunemann D."/>
            <person name="Ongeri F."/>
            <person name="Pauchet Y."/>
            <person name="Pu L.L."/>
            <person name="Pyrousis I."/>
            <person name="Rao X.J."/>
            <person name="Redding A."/>
            <person name="Roesel C."/>
            <person name="Sanchez-Gracia A."/>
            <person name="Schaack S."/>
            <person name="Shukla A."/>
            <person name="Tetreau G."/>
            <person name="Wang Y."/>
            <person name="Xiong G.H."/>
            <person name="Traut W."/>
            <person name="Walsh T.K."/>
            <person name="Worley K.C."/>
            <person name="Wu D."/>
            <person name="Wu W."/>
            <person name="Wu Y.Q."/>
            <person name="Zhang X."/>
            <person name="Zou Z."/>
            <person name="Zucker H."/>
            <person name="Briscoe A.D."/>
            <person name="Burmester T."/>
            <person name="Clem R.J."/>
            <person name="Feyereisen R."/>
            <person name="Grimmelikhuijzen C.J.P."/>
            <person name="Hamodrakas S.J."/>
            <person name="Hansson B.S."/>
            <person name="Huguet E."/>
            <person name="Jermiin L.S."/>
            <person name="Lan Q."/>
            <person name="Lehman H.K."/>
            <person name="Lorenzen M."/>
            <person name="Merzendorfer H."/>
            <person name="Michalopoulos I."/>
            <person name="Morton D.B."/>
            <person name="Muthukrishnan S."/>
            <person name="Oakeshott J.G."/>
            <person name="Palmer W."/>
            <person name="Park Y."/>
            <person name="Passarelli A.L."/>
            <person name="Rozas J."/>
            <person name="Schwartz L.M."/>
            <person name="Smith W."/>
            <person name="Southgate A."/>
            <person name="Vilcinskas A."/>
            <person name="Vogt R."/>
            <person name="Wang P."/>
            <person name="Werren J."/>
            <person name="Yu X.Q."/>
            <person name="Zhou J.J."/>
            <person name="Brown S.J."/>
            <person name="Scherer S.E."/>
            <person name="Richards S."/>
            <person name="Blissard G.W."/>
        </authorList>
    </citation>
    <scope>NUCLEOTIDE SEQUENCE</scope>
</reference>
<feature type="signal peptide" evidence="2">
    <location>
        <begin position="1"/>
        <end position="19"/>
    </location>
</feature>
<protein>
    <recommendedName>
        <fullName evidence="3">EGF-like domain-containing protein</fullName>
    </recommendedName>
</protein>
<comment type="caution">
    <text evidence="1">Lacks conserved residue(s) required for the propagation of feature annotation.</text>
</comment>
<dbReference type="PROSITE" id="PS50026">
    <property type="entry name" value="EGF_3"/>
    <property type="match status" value="1"/>
</dbReference>
<evidence type="ECO:0000259" key="3">
    <source>
        <dbReference type="PROSITE" id="PS50026"/>
    </source>
</evidence>
<organism evidence="4 5">
    <name type="scientific">Manduca sexta</name>
    <name type="common">Tobacco hawkmoth</name>
    <name type="synonym">Tobacco hornworm</name>
    <dbReference type="NCBI Taxonomy" id="7130"/>
    <lineage>
        <taxon>Eukaryota</taxon>
        <taxon>Metazoa</taxon>
        <taxon>Ecdysozoa</taxon>
        <taxon>Arthropoda</taxon>
        <taxon>Hexapoda</taxon>
        <taxon>Insecta</taxon>
        <taxon>Pterygota</taxon>
        <taxon>Neoptera</taxon>
        <taxon>Endopterygota</taxon>
        <taxon>Lepidoptera</taxon>
        <taxon>Glossata</taxon>
        <taxon>Ditrysia</taxon>
        <taxon>Bombycoidea</taxon>
        <taxon>Sphingidae</taxon>
        <taxon>Sphinginae</taxon>
        <taxon>Sphingini</taxon>
        <taxon>Manduca</taxon>
    </lineage>
</organism>
<evidence type="ECO:0000313" key="5">
    <source>
        <dbReference type="Proteomes" id="UP000791440"/>
    </source>
</evidence>
<evidence type="ECO:0000313" key="4">
    <source>
        <dbReference type="EMBL" id="KAG6452499.1"/>
    </source>
</evidence>
<feature type="domain" description="EGF-like" evidence="3">
    <location>
        <begin position="66"/>
        <end position="104"/>
    </location>
</feature>
<comment type="caution">
    <text evidence="4">The sequence shown here is derived from an EMBL/GenBank/DDBJ whole genome shotgun (WGS) entry which is preliminary data.</text>
</comment>
<name>A0A921Z8L1_MANSE</name>
<keyword evidence="2" id="KW-0732">Signal</keyword>
<gene>
    <name evidence="4" type="ORF">O3G_MSEX007657</name>
</gene>
<keyword evidence="5" id="KW-1185">Reference proteome</keyword>
<proteinExistence type="predicted"/>
<evidence type="ECO:0000256" key="2">
    <source>
        <dbReference type="SAM" id="SignalP"/>
    </source>
</evidence>
<reference evidence="4" key="2">
    <citation type="submission" date="2020-12" db="EMBL/GenBank/DDBJ databases">
        <authorList>
            <person name="Kanost M."/>
        </authorList>
    </citation>
    <scope>NUCLEOTIDE SEQUENCE</scope>
</reference>
<keyword evidence="1" id="KW-0245">EGF-like domain</keyword>
<dbReference type="AlphaFoldDB" id="A0A921Z8L1"/>
<accession>A0A921Z8L1</accession>
<feature type="chain" id="PRO_5037364127" description="EGF-like domain-containing protein" evidence="2">
    <location>
        <begin position="20"/>
        <end position="133"/>
    </location>
</feature>